<dbReference type="RefSeq" id="WP_011022241.1">
    <property type="nucleotide sequence ID" value="NC_003552.1"/>
</dbReference>
<organism evidence="2 3">
    <name type="scientific">Methanosarcina acetivorans (strain ATCC 35395 / DSM 2834 / JCM 12185 / C2A)</name>
    <dbReference type="NCBI Taxonomy" id="188937"/>
    <lineage>
        <taxon>Archaea</taxon>
        <taxon>Methanobacteriati</taxon>
        <taxon>Methanobacteriota</taxon>
        <taxon>Stenosarchaea group</taxon>
        <taxon>Methanomicrobia</taxon>
        <taxon>Methanosarcinales</taxon>
        <taxon>Methanosarcinaceae</taxon>
        <taxon>Methanosarcina</taxon>
    </lineage>
</organism>
<dbReference type="AlphaFoldDB" id="Q8TNM3"/>
<dbReference type="EMBL" id="AE010299">
    <property type="protein sequence ID" value="AAM05655.1"/>
    <property type="molecule type" value="Genomic_DNA"/>
</dbReference>
<evidence type="ECO:0000256" key="1">
    <source>
        <dbReference type="SAM" id="MobiDB-lite"/>
    </source>
</evidence>
<gene>
    <name evidence="2" type="ordered locus">MA_2261</name>
</gene>
<dbReference type="GeneID" id="32802904"/>
<dbReference type="KEGG" id="mac:MA_2261"/>
<dbReference type="HOGENOM" id="CLU_2127803_0_0_2"/>
<proteinExistence type="predicted"/>
<keyword evidence="3" id="KW-1185">Reference proteome</keyword>
<evidence type="ECO:0000313" key="3">
    <source>
        <dbReference type="Proteomes" id="UP000002487"/>
    </source>
</evidence>
<dbReference type="InParanoid" id="Q8TNM3"/>
<protein>
    <submittedName>
        <fullName evidence="2">Uncharacterized protein</fullName>
    </submittedName>
</protein>
<feature type="region of interest" description="Disordered" evidence="1">
    <location>
        <begin position="92"/>
        <end position="113"/>
    </location>
</feature>
<sequence>MYQIENEKKKVKNLNFGKEKLFNLTDTTVESTFIPPKKLKSFLLKEEPFRRVLMTSPEILPYWNPTYYVIIENTSDILQVWKTCRAYSTKRRTGKSRTADKIRGNGPQLCENR</sequence>
<name>Q8TNM3_METAC</name>
<dbReference type="EnsemblBacteria" id="AAM05655">
    <property type="protein sequence ID" value="AAM05655"/>
    <property type="gene ID" value="MA_2261"/>
</dbReference>
<dbReference type="Proteomes" id="UP000002487">
    <property type="component" value="Chromosome"/>
</dbReference>
<evidence type="ECO:0000313" key="2">
    <source>
        <dbReference type="EMBL" id="AAM05655.1"/>
    </source>
</evidence>
<accession>Q8TNM3</accession>
<reference evidence="2 3" key="1">
    <citation type="journal article" date="2002" name="Genome Res.">
        <title>The genome of Methanosarcina acetivorans reveals extensive metabolic and physiological diversity.</title>
        <authorList>
            <person name="Galagan J.E."/>
            <person name="Nusbaum C."/>
            <person name="Roy A."/>
            <person name="Endrizzi M.G."/>
            <person name="Macdonald P."/>
            <person name="FitzHugh W."/>
            <person name="Calvo S."/>
            <person name="Engels R."/>
            <person name="Smirnov S."/>
            <person name="Atnoor D."/>
            <person name="Brown A."/>
            <person name="Allen N."/>
            <person name="Naylor J."/>
            <person name="Stange-Thomann N."/>
            <person name="DeArellano K."/>
            <person name="Johnson R."/>
            <person name="Linton L."/>
            <person name="McEwan P."/>
            <person name="McKernan K."/>
            <person name="Talamas J."/>
            <person name="Tirrell A."/>
            <person name="Ye W."/>
            <person name="Zimmer A."/>
            <person name="Barber R.D."/>
            <person name="Cann I."/>
            <person name="Graham D.E."/>
            <person name="Grahame D.A."/>
            <person name="Guss A."/>
            <person name="Hedderich R."/>
            <person name="Ingram-Smith C."/>
            <person name="Kuettner C.H."/>
            <person name="Krzycki J.A."/>
            <person name="Leigh J.A."/>
            <person name="Li W."/>
            <person name="Liu J."/>
            <person name="Mukhopadhyay B."/>
            <person name="Reeve J.N."/>
            <person name="Smith K."/>
            <person name="Springer T.A."/>
            <person name="Umayam L.A."/>
            <person name="White O."/>
            <person name="White R.H."/>
            <person name="de Macario E.C."/>
            <person name="Ferry J.G."/>
            <person name="Jarrell K.F."/>
            <person name="Jing H."/>
            <person name="Macario A.J.L."/>
            <person name="Paulsen I."/>
            <person name="Pritchett M."/>
            <person name="Sowers K.R."/>
            <person name="Swanson R.V."/>
            <person name="Zinder S.H."/>
            <person name="Lander E."/>
            <person name="Metcalf W.W."/>
            <person name="Birren B."/>
        </authorList>
    </citation>
    <scope>NUCLEOTIDE SEQUENCE [LARGE SCALE GENOMIC DNA]</scope>
    <source>
        <strain evidence="3">ATCC 35395 / DSM 2834 / JCM 12185 / C2A</strain>
    </source>
</reference>